<accession>A0A1H9V9K9</accession>
<dbReference type="RefSeq" id="WP_143081876.1">
    <property type="nucleotide sequence ID" value="NZ_FOGO01000011.1"/>
</dbReference>
<organism evidence="1 2">
    <name type="scientific">Streptomyces qinglanensis</name>
    <dbReference type="NCBI Taxonomy" id="943816"/>
    <lineage>
        <taxon>Bacteria</taxon>
        <taxon>Bacillati</taxon>
        <taxon>Actinomycetota</taxon>
        <taxon>Actinomycetes</taxon>
        <taxon>Kitasatosporales</taxon>
        <taxon>Streptomycetaceae</taxon>
        <taxon>Streptomyces</taxon>
    </lineage>
</organism>
<reference evidence="2" key="1">
    <citation type="submission" date="2016-10" db="EMBL/GenBank/DDBJ databases">
        <authorList>
            <person name="Varghese N."/>
            <person name="Submissions S."/>
        </authorList>
    </citation>
    <scope>NUCLEOTIDE SEQUENCE [LARGE SCALE GENOMIC DNA]</scope>
    <source>
        <strain evidence="2">CGMCC 4.6825</strain>
    </source>
</reference>
<evidence type="ECO:0000313" key="1">
    <source>
        <dbReference type="EMBL" id="SES18520.1"/>
    </source>
</evidence>
<dbReference type="EMBL" id="FOGO01000011">
    <property type="protein sequence ID" value="SES18520.1"/>
    <property type="molecule type" value="Genomic_DNA"/>
</dbReference>
<evidence type="ECO:0000313" key="2">
    <source>
        <dbReference type="Proteomes" id="UP000182841"/>
    </source>
</evidence>
<name>A0A1H9V9K9_9ACTN</name>
<sequence>MRTVKFGDPDIEVINFDDVTSGERVLEFHYREPSTPRNAFAAIIIPDGGDWSQARLSIDPSLKEVSANLVRALINFSENLVLEESALGETNDIYDNPLDGTH</sequence>
<dbReference type="AlphaFoldDB" id="A0A1H9V9K9"/>
<proteinExistence type="predicted"/>
<dbReference type="OrthoDB" id="4313520at2"/>
<dbReference type="Proteomes" id="UP000182841">
    <property type="component" value="Unassembled WGS sequence"/>
</dbReference>
<protein>
    <submittedName>
        <fullName evidence="1">Uncharacterized protein</fullName>
    </submittedName>
</protein>
<keyword evidence="2" id="KW-1185">Reference proteome</keyword>
<gene>
    <name evidence="1" type="ORF">SAMN05421870_11166</name>
</gene>